<protein>
    <recommendedName>
        <fullName evidence="3">Tetratricopeptide repeat protein</fullName>
    </recommendedName>
</protein>
<sequence>MVISMLLILPSLLVVMRKLLMAVMLTLAVWLPLAVAGELAVPRSQQLDYGEVLFDYYSQDYFNALVSQRFVASKNNTMATSAEGRVLEGGMLLSYGLPRESALLFDQVLASTQPESTANRAWYYLAKLQYHKGNTQQALASLLRVQGEIPADLHPEYHYLASLLNISGQHLVAAESLLQSSLQGTPFYPYLLFNLAIAQLKQGEQEAGLQKLMTVAAYSGQSDELLVLADRAKHAIAQVSIQQGSFSGAWLALQNIRTTGLYSNRGLLSYAWTAIKRKDFKHAIAGLMALDRRSIAIAEVQEAKVLLGYLFEQQQAPRRALKHYLLAEQEFERGIAMVKQARAVIAGQDVPREFVTNLKAIMDESDWYGSQPSVDYKKLTPFLIDLMASNAFQETLRELADLYAIQNNLYYWHSQRQQHRLVVNNKASLQAYKSIAQVVEQGEALTDQLQDQFAELHLYSLSFQPEQQRRFAALEQSVDSEMTLLTDRLKHLSEVKKPYLQPAGAKQQVEQTHRQIERLLGRTNDYIAYLEPVMRGLVDAELSKHEERMNYYWAQARLAKARLFDTTLMTLDQAKQRNGEQP</sequence>
<dbReference type="InterPro" id="IPR011990">
    <property type="entry name" value="TPR-like_helical_dom_sf"/>
</dbReference>
<proteinExistence type="predicted"/>
<evidence type="ECO:0000313" key="2">
    <source>
        <dbReference type="Proteomes" id="UP000275394"/>
    </source>
</evidence>
<dbReference type="Gene3D" id="1.25.40.10">
    <property type="entry name" value="Tetratricopeptide repeat domain"/>
    <property type="match status" value="1"/>
</dbReference>
<dbReference type="EMBL" id="RKHR01000004">
    <property type="protein sequence ID" value="ROS01200.1"/>
    <property type="molecule type" value="Genomic_DNA"/>
</dbReference>
<dbReference type="Proteomes" id="UP000275394">
    <property type="component" value="Unassembled WGS sequence"/>
</dbReference>
<organism evidence="1 2">
    <name type="scientific">Sinobacterium caligoides</name>
    <dbReference type="NCBI Taxonomy" id="933926"/>
    <lineage>
        <taxon>Bacteria</taxon>
        <taxon>Pseudomonadati</taxon>
        <taxon>Pseudomonadota</taxon>
        <taxon>Gammaproteobacteria</taxon>
        <taxon>Cellvibrionales</taxon>
        <taxon>Spongiibacteraceae</taxon>
        <taxon>Sinobacterium</taxon>
    </lineage>
</organism>
<name>A0A3N2DN61_9GAMM</name>
<accession>A0A3N2DN61</accession>
<reference evidence="1 2" key="1">
    <citation type="submission" date="2018-11" db="EMBL/GenBank/DDBJ databases">
        <title>Genomic Encyclopedia of Type Strains, Phase IV (KMG-IV): sequencing the most valuable type-strain genomes for metagenomic binning, comparative biology and taxonomic classification.</title>
        <authorList>
            <person name="Goeker M."/>
        </authorList>
    </citation>
    <scope>NUCLEOTIDE SEQUENCE [LARGE SCALE GENOMIC DNA]</scope>
    <source>
        <strain evidence="1 2">DSM 100316</strain>
    </source>
</reference>
<dbReference type="SUPFAM" id="SSF48452">
    <property type="entry name" value="TPR-like"/>
    <property type="match status" value="1"/>
</dbReference>
<gene>
    <name evidence="1" type="ORF">EDC56_1628</name>
</gene>
<comment type="caution">
    <text evidence="1">The sequence shown here is derived from an EMBL/GenBank/DDBJ whole genome shotgun (WGS) entry which is preliminary data.</text>
</comment>
<dbReference type="AlphaFoldDB" id="A0A3N2DN61"/>
<evidence type="ECO:0008006" key="3">
    <source>
        <dbReference type="Google" id="ProtNLM"/>
    </source>
</evidence>
<evidence type="ECO:0000313" key="1">
    <source>
        <dbReference type="EMBL" id="ROS01200.1"/>
    </source>
</evidence>
<keyword evidence="2" id="KW-1185">Reference proteome</keyword>